<name>A0AAP5IC29_9CYAN</name>
<feature type="domain" description="FHA" evidence="2">
    <location>
        <begin position="35"/>
        <end position="95"/>
    </location>
</feature>
<dbReference type="InterPro" id="IPR026898">
    <property type="entry name" value="PrsW"/>
</dbReference>
<dbReference type="Pfam" id="PF13367">
    <property type="entry name" value="PrsW-protease"/>
    <property type="match status" value="1"/>
</dbReference>
<dbReference type="InterPro" id="IPR008984">
    <property type="entry name" value="SMAD_FHA_dom_sf"/>
</dbReference>
<dbReference type="GO" id="GO:0006508">
    <property type="term" value="P:proteolysis"/>
    <property type="evidence" value="ECO:0007669"/>
    <property type="project" value="UniProtKB-KW"/>
</dbReference>
<dbReference type="SMART" id="SM00240">
    <property type="entry name" value="FHA"/>
    <property type="match status" value="1"/>
</dbReference>
<keyword evidence="1" id="KW-1133">Transmembrane helix</keyword>
<comment type="caution">
    <text evidence="3">The sequence shown here is derived from an EMBL/GenBank/DDBJ whole genome shotgun (WGS) entry which is preliminary data.</text>
</comment>
<keyword evidence="4" id="KW-1185">Reference proteome</keyword>
<dbReference type="InterPro" id="IPR050923">
    <property type="entry name" value="Cell_Proc_Reg/RNA_Proc"/>
</dbReference>
<dbReference type="PANTHER" id="PTHR23308">
    <property type="entry name" value="NUCLEAR INHIBITOR OF PROTEIN PHOSPHATASE-1"/>
    <property type="match status" value="1"/>
</dbReference>
<dbReference type="RefSeq" id="WP_208343675.1">
    <property type="nucleotide sequence ID" value="NZ_CAWQFN010000356.1"/>
</dbReference>
<evidence type="ECO:0000256" key="1">
    <source>
        <dbReference type="SAM" id="Phobius"/>
    </source>
</evidence>
<dbReference type="EC" id="3.4.-.-" evidence="3"/>
<dbReference type="PROSITE" id="PS50006">
    <property type="entry name" value="FHA_DOMAIN"/>
    <property type="match status" value="1"/>
</dbReference>
<proteinExistence type="predicted"/>
<dbReference type="SUPFAM" id="SSF49879">
    <property type="entry name" value="SMAD/FHA domain"/>
    <property type="match status" value="1"/>
</dbReference>
<feature type="transmembrane region" description="Helical" evidence="1">
    <location>
        <begin position="237"/>
        <end position="257"/>
    </location>
</feature>
<dbReference type="AlphaFoldDB" id="A0AAP5IC29"/>
<dbReference type="GO" id="GO:0008233">
    <property type="term" value="F:peptidase activity"/>
    <property type="evidence" value="ECO:0007669"/>
    <property type="project" value="UniProtKB-KW"/>
</dbReference>
<feature type="transmembrane region" description="Helical" evidence="1">
    <location>
        <begin position="199"/>
        <end position="217"/>
    </location>
</feature>
<protein>
    <submittedName>
        <fullName evidence="3">PrsW family glutamic-type intramembrane protease</fullName>
        <ecNumber evidence="3">3.4.-.-</ecNumber>
    </submittedName>
</protein>
<accession>A0AAP5IC29</accession>
<keyword evidence="3" id="KW-0378">Hydrolase</keyword>
<gene>
    <name evidence="3" type="ORF">G7B40_020695</name>
</gene>
<feature type="transmembrane region" description="Helical" evidence="1">
    <location>
        <begin position="348"/>
        <end position="370"/>
    </location>
</feature>
<feature type="transmembrane region" description="Helical" evidence="1">
    <location>
        <begin position="376"/>
        <end position="397"/>
    </location>
</feature>
<keyword evidence="1" id="KW-0812">Transmembrane</keyword>
<evidence type="ECO:0000259" key="2">
    <source>
        <dbReference type="PROSITE" id="PS50006"/>
    </source>
</evidence>
<feature type="transmembrane region" description="Helical" evidence="1">
    <location>
        <begin position="278"/>
        <end position="298"/>
    </location>
</feature>
<organism evidence="3 4">
    <name type="scientific">Aetokthonos hydrillicola Thurmond2011</name>
    <dbReference type="NCBI Taxonomy" id="2712845"/>
    <lineage>
        <taxon>Bacteria</taxon>
        <taxon>Bacillati</taxon>
        <taxon>Cyanobacteriota</taxon>
        <taxon>Cyanophyceae</taxon>
        <taxon>Nostocales</taxon>
        <taxon>Hapalosiphonaceae</taxon>
        <taxon>Aetokthonos</taxon>
    </lineage>
</organism>
<dbReference type="InterPro" id="IPR000253">
    <property type="entry name" value="FHA_dom"/>
</dbReference>
<reference evidence="4" key="1">
    <citation type="journal article" date="2021" name="Science">
        <title>Hunting the eagle killer: A cyanobacterial neurotoxin causes vacuolar myelinopathy.</title>
        <authorList>
            <person name="Breinlinger S."/>
            <person name="Phillips T.J."/>
            <person name="Haram B.N."/>
            <person name="Mares J."/>
            <person name="Martinez Yerena J.A."/>
            <person name="Hrouzek P."/>
            <person name="Sobotka R."/>
            <person name="Henderson W.M."/>
            <person name="Schmieder P."/>
            <person name="Williams S.M."/>
            <person name="Lauderdale J.D."/>
            <person name="Wilde H.D."/>
            <person name="Gerrin W."/>
            <person name="Kust A."/>
            <person name="Washington J.W."/>
            <person name="Wagner C."/>
            <person name="Geier B."/>
            <person name="Liebeke M."/>
            <person name="Enke H."/>
            <person name="Niedermeyer T.H.J."/>
            <person name="Wilde S.B."/>
        </authorList>
    </citation>
    <scope>NUCLEOTIDE SEQUENCE [LARGE SCALE GENOMIC DNA]</scope>
    <source>
        <strain evidence="4">Thurmond2011</strain>
    </source>
</reference>
<dbReference type="EMBL" id="JAALHA020000010">
    <property type="protein sequence ID" value="MDR9896968.1"/>
    <property type="molecule type" value="Genomic_DNA"/>
</dbReference>
<dbReference type="Gene3D" id="2.60.200.20">
    <property type="match status" value="1"/>
</dbReference>
<dbReference type="CDD" id="cd00060">
    <property type="entry name" value="FHA"/>
    <property type="match status" value="1"/>
</dbReference>
<sequence length="408" mass="45540">MKAQSQYNIVLRQLKDDSASEAEQIQYSIAHDKTTIIGRDSRHCDIVLNFKRYPKVSREHLEIRPMLLRSSSGMPLWEICDLNSRNGTYVNGQRLQMCQILQKNDRIQVGEDGPEFIFECHAEDSSISLTEVFPIISKQLSVEQKSYIVPGIITVISVVTMLAARENSRLFITVLAAYLALASHYVIHKLCHTHKPWWLLVSLGLATGLPILGGLHIPPFQTHEEQNIVAIVLKSFFGSGLLVELFKVLPVLLVYLLGRFFPSPKRELLGVWKPMDGILLATASATGFAIVETILKVFAELEQKGAHEALTLLIPKVLGDLSGEVAYSGYFGYFIGLSALKSQKRWSLLGIGYLSAAFLHTVEAIIITLLKQNLLVNYLLLAAIGFVAYLFLMAAIVKARNFSPRHSH</sequence>
<feature type="transmembrane region" description="Helical" evidence="1">
    <location>
        <begin position="170"/>
        <end position="187"/>
    </location>
</feature>
<evidence type="ECO:0000313" key="4">
    <source>
        <dbReference type="Proteomes" id="UP000667802"/>
    </source>
</evidence>
<keyword evidence="1" id="KW-0472">Membrane</keyword>
<evidence type="ECO:0000313" key="3">
    <source>
        <dbReference type="EMBL" id="MDR9896968.1"/>
    </source>
</evidence>
<keyword evidence="3" id="KW-0645">Protease</keyword>
<dbReference type="Proteomes" id="UP000667802">
    <property type="component" value="Unassembled WGS sequence"/>
</dbReference>
<dbReference type="Pfam" id="PF00498">
    <property type="entry name" value="FHA"/>
    <property type="match status" value="1"/>
</dbReference>